<organism evidence="3 4">
    <name type="scientific">Winogradskyella marina</name>
    <dbReference type="NCBI Taxonomy" id="2785530"/>
    <lineage>
        <taxon>Bacteria</taxon>
        <taxon>Pseudomonadati</taxon>
        <taxon>Bacteroidota</taxon>
        <taxon>Flavobacteriia</taxon>
        <taxon>Flavobacteriales</taxon>
        <taxon>Flavobacteriaceae</taxon>
        <taxon>Winogradskyella</taxon>
    </lineage>
</organism>
<dbReference type="InterPro" id="IPR011049">
    <property type="entry name" value="Serralysin-like_metalloprot_C"/>
</dbReference>
<name>A0ABS0EQ33_9FLAO</name>
<evidence type="ECO:0000313" key="4">
    <source>
        <dbReference type="Proteomes" id="UP000611215"/>
    </source>
</evidence>
<feature type="domain" description="Trimeric autotransporter adhesin YadA-like head" evidence="2">
    <location>
        <begin position="204"/>
        <end position="217"/>
    </location>
</feature>
<dbReference type="EMBL" id="JADOET010000012">
    <property type="protein sequence ID" value="MBF8150866.1"/>
    <property type="molecule type" value="Genomic_DNA"/>
</dbReference>
<evidence type="ECO:0000259" key="2">
    <source>
        <dbReference type="Pfam" id="PF05658"/>
    </source>
</evidence>
<sequence>MKTRFTLILAVLISTISIAQQSINYKALIKDDNGNALINANNINVHFTIYEGAALTREVYFESRPNVSTDANGILIINIGEGVTNYDFSDINWGNDEHWLNVQIDIGDGLVDMGTTQFKTVPYAISAANVSGLVAIDEGNGTGWRLKGVDPANYDDIGHNAVDLSESSSPAGINGASGLNAFAVGKNARASGDHSIAIGNGTKAEGEGSIAMGINNTVEPNALFTIGKGPVNTSSGNAMVIYKTGKSTFYEDMTVNRWLTVKDLFIAEDGMVLTGEINRGGTDDMIPVAYGSVSSTGAIYASGGSFEVTKNAAHTYTITVADPNTNVDLALSHSNSATTVSTISGQFRTSSISHSNGSVRVHIFDSSFGQVANSFQFVIYKQ</sequence>
<feature type="domain" description="Trimeric autotransporter adhesin YadA-like head" evidence="2">
    <location>
        <begin position="176"/>
        <end position="201"/>
    </location>
</feature>
<feature type="signal peptide" evidence="1">
    <location>
        <begin position="1"/>
        <end position="19"/>
    </location>
</feature>
<dbReference type="SUPFAM" id="SSF101967">
    <property type="entry name" value="Adhesin YadA, collagen-binding domain"/>
    <property type="match status" value="1"/>
</dbReference>
<dbReference type="InterPro" id="IPR008640">
    <property type="entry name" value="Adhesin_Head_dom"/>
</dbReference>
<dbReference type="Proteomes" id="UP000611215">
    <property type="component" value="Unassembled WGS sequence"/>
</dbReference>
<comment type="caution">
    <text evidence="3">The sequence shown here is derived from an EMBL/GenBank/DDBJ whole genome shotgun (WGS) entry which is preliminary data.</text>
</comment>
<accession>A0ABS0EQ33</accession>
<feature type="chain" id="PRO_5046776605" description="Trimeric autotransporter adhesin YadA-like head domain-containing protein" evidence="1">
    <location>
        <begin position="20"/>
        <end position="382"/>
    </location>
</feature>
<keyword evidence="1" id="KW-0732">Signal</keyword>
<evidence type="ECO:0000313" key="3">
    <source>
        <dbReference type="EMBL" id="MBF8150866.1"/>
    </source>
</evidence>
<dbReference type="Pfam" id="PF05658">
    <property type="entry name" value="YadA_head"/>
    <property type="match status" value="2"/>
</dbReference>
<dbReference type="RefSeq" id="WP_195872125.1">
    <property type="nucleotide sequence ID" value="NZ_JADOET010000012.1"/>
</dbReference>
<keyword evidence="4" id="KW-1185">Reference proteome</keyword>
<gene>
    <name evidence="3" type="ORF">ITJ86_13215</name>
</gene>
<protein>
    <recommendedName>
        <fullName evidence="2">Trimeric autotransporter adhesin YadA-like head domain-containing protein</fullName>
    </recommendedName>
</protein>
<dbReference type="Gene3D" id="2.150.10.10">
    <property type="entry name" value="Serralysin-like metalloprotease, C-terminal"/>
    <property type="match status" value="1"/>
</dbReference>
<reference evidence="3 4" key="1">
    <citation type="submission" date="2020-11" db="EMBL/GenBank/DDBJ databases">
        <title>Winogradskyella marina sp. nov., isolated from marine sediment.</title>
        <authorList>
            <person name="Bo J."/>
            <person name="Wang S."/>
            <person name="Song X."/>
            <person name="Du Z."/>
        </authorList>
    </citation>
    <scope>NUCLEOTIDE SEQUENCE [LARGE SCALE GENOMIC DNA]</scope>
    <source>
        <strain evidence="3 4">F6397</strain>
    </source>
</reference>
<evidence type="ECO:0000256" key="1">
    <source>
        <dbReference type="SAM" id="SignalP"/>
    </source>
</evidence>
<proteinExistence type="predicted"/>